<proteinExistence type="predicted"/>
<name>A0ABS3HP82_9ENTE</name>
<dbReference type="NCBIfam" id="TIGR01167">
    <property type="entry name" value="LPXTG_anchor"/>
    <property type="match status" value="1"/>
</dbReference>
<evidence type="ECO:0000313" key="4">
    <source>
        <dbReference type="EMBL" id="MBO0454754.1"/>
    </source>
</evidence>
<keyword evidence="2" id="KW-0812">Transmembrane</keyword>
<evidence type="ECO:0000256" key="3">
    <source>
        <dbReference type="SAM" id="SignalP"/>
    </source>
</evidence>
<keyword evidence="5" id="KW-1185">Reference proteome</keyword>
<keyword evidence="3" id="KW-0732">Signal</keyword>
<gene>
    <name evidence="4" type="ORF">JZO85_21030</name>
</gene>
<dbReference type="RefSeq" id="WP_207110480.1">
    <property type="nucleotide sequence ID" value="NZ_JAFLVR010000072.1"/>
</dbReference>
<feature type="compositionally biased region" description="Basic and acidic residues" evidence="1">
    <location>
        <begin position="46"/>
        <end position="60"/>
    </location>
</feature>
<feature type="transmembrane region" description="Helical" evidence="2">
    <location>
        <begin position="93"/>
        <end position="110"/>
    </location>
</feature>
<reference evidence="4 5" key="1">
    <citation type="submission" date="2021-03" db="EMBL/GenBank/DDBJ databases">
        <title>Enterococcal diversity collection.</title>
        <authorList>
            <person name="Gilmore M.S."/>
            <person name="Schwartzman J."/>
            <person name="Van Tyne D."/>
            <person name="Martin M."/>
            <person name="Earl A.M."/>
            <person name="Manson A.L."/>
            <person name="Straub T."/>
            <person name="Salamzade R."/>
            <person name="Saavedra J."/>
            <person name="Lebreton F."/>
            <person name="Prichula J."/>
            <person name="Schaufler K."/>
            <person name="Gaca A."/>
            <person name="Sgardioli B."/>
            <person name="Wagenaar J."/>
            <person name="Strong T."/>
        </authorList>
    </citation>
    <scope>NUCLEOTIDE SEQUENCE [LARGE SCALE GENOMIC DNA]</scope>
    <source>
        <strain evidence="4 5">MJM16</strain>
    </source>
</reference>
<feature type="chain" id="PRO_5045284248" evidence="3">
    <location>
        <begin position="30"/>
        <end position="122"/>
    </location>
</feature>
<organism evidence="4 5">
    <name type="scientific">Candidatus Enterococcus murrayae</name>
    <dbReference type="NCBI Taxonomy" id="2815321"/>
    <lineage>
        <taxon>Bacteria</taxon>
        <taxon>Bacillati</taxon>
        <taxon>Bacillota</taxon>
        <taxon>Bacilli</taxon>
        <taxon>Lactobacillales</taxon>
        <taxon>Enterococcaceae</taxon>
        <taxon>Enterococcus</taxon>
    </lineage>
</organism>
<sequence length="122" mass="13695">MKKNKTFLSFLLLIVSFLTIGVQPFTVSAAEVDNAETEAGIGFNTNKDEPTLPSTKKEEPTQPSNVRTPSVVDARSQTRIYRRLPQTNMQQQFLLSLAGMLLVALILIVVTHRDRKKVRPIE</sequence>
<keyword evidence="2" id="KW-0472">Membrane</keyword>
<feature type="region of interest" description="Disordered" evidence="1">
    <location>
        <begin position="38"/>
        <end position="73"/>
    </location>
</feature>
<comment type="caution">
    <text evidence="4">The sequence shown here is derived from an EMBL/GenBank/DDBJ whole genome shotgun (WGS) entry which is preliminary data.</text>
</comment>
<evidence type="ECO:0000313" key="5">
    <source>
        <dbReference type="Proteomes" id="UP000664495"/>
    </source>
</evidence>
<feature type="signal peptide" evidence="3">
    <location>
        <begin position="1"/>
        <end position="29"/>
    </location>
</feature>
<protein>
    <submittedName>
        <fullName evidence="4">LPXTG cell wall anchor domain-containing protein</fullName>
    </submittedName>
</protein>
<dbReference type="Proteomes" id="UP000664495">
    <property type="component" value="Unassembled WGS sequence"/>
</dbReference>
<evidence type="ECO:0000256" key="2">
    <source>
        <dbReference type="SAM" id="Phobius"/>
    </source>
</evidence>
<evidence type="ECO:0000256" key="1">
    <source>
        <dbReference type="SAM" id="MobiDB-lite"/>
    </source>
</evidence>
<accession>A0ABS3HP82</accession>
<keyword evidence="2" id="KW-1133">Transmembrane helix</keyword>
<dbReference type="EMBL" id="JAFLVR010000072">
    <property type="protein sequence ID" value="MBO0454754.1"/>
    <property type="molecule type" value="Genomic_DNA"/>
</dbReference>